<dbReference type="GO" id="GO:0008654">
    <property type="term" value="P:phospholipid biosynthetic process"/>
    <property type="evidence" value="ECO:0007669"/>
    <property type="project" value="TreeGrafter"/>
</dbReference>
<proteinExistence type="predicted"/>
<dbReference type="eggNOG" id="ENOG502QQ2N">
    <property type="taxonomic scope" value="Eukaryota"/>
</dbReference>
<dbReference type="InterPro" id="IPR052744">
    <property type="entry name" value="GPAT/DAPAT"/>
</dbReference>
<feature type="transmembrane region" description="Helical" evidence="1">
    <location>
        <begin position="50"/>
        <end position="73"/>
    </location>
</feature>
<dbReference type="AlphaFoldDB" id="D7G464"/>
<dbReference type="SMART" id="SM00563">
    <property type="entry name" value="PlsC"/>
    <property type="match status" value="1"/>
</dbReference>
<dbReference type="EMBL" id="FN648763">
    <property type="protein sequence ID" value="CBJ27079.1"/>
    <property type="molecule type" value="Genomic_DNA"/>
</dbReference>
<dbReference type="Pfam" id="PF01553">
    <property type="entry name" value="Acyltransferase"/>
    <property type="match status" value="1"/>
</dbReference>
<evidence type="ECO:0000313" key="3">
    <source>
        <dbReference type="EMBL" id="CBJ27079.1"/>
    </source>
</evidence>
<dbReference type="SUPFAM" id="SSF69593">
    <property type="entry name" value="Glycerol-3-phosphate (1)-acyltransferase"/>
    <property type="match status" value="2"/>
</dbReference>
<feature type="transmembrane region" description="Helical" evidence="1">
    <location>
        <begin position="450"/>
        <end position="475"/>
    </location>
</feature>
<dbReference type="PANTHER" id="PTHR31605:SF0">
    <property type="entry name" value="GLYCEROL-3-PHOSPHATE O-ACYLTRANSFERASE 1"/>
    <property type="match status" value="1"/>
</dbReference>
<dbReference type="InterPro" id="IPR002123">
    <property type="entry name" value="Plipid/glycerol_acylTrfase"/>
</dbReference>
<feature type="transmembrane region" description="Helical" evidence="1">
    <location>
        <begin position="536"/>
        <end position="559"/>
    </location>
</feature>
<evidence type="ECO:0000313" key="4">
    <source>
        <dbReference type="Proteomes" id="UP000002630"/>
    </source>
</evidence>
<dbReference type="GO" id="GO:0016287">
    <property type="term" value="F:glycerone-phosphate O-acyltransferase activity"/>
    <property type="evidence" value="ECO:0007669"/>
    <property type="project" value="TreeGrafter"/>
</dbReference>
<dbReference type="STRING" id="2880.D7G464"/>
<dbReference type="Proteomes" id="UP000002630">
    <property type="component" value="Linkage Group LG15"/>
</dbReference>
<sequence>MVKLYAPAFMAQISQTQAQAGWMICGIMLAIDTLNPIKIMAWSLRMDQRLFAVPFTIMLVSLIATQFADIMYFSVRIFFSSIISIFFNKVDIIGQSNVPAEGPIIFTGNHANQFVDALQVITACGHKVGWLIAKKSWDRKVPGFFARAMSCIPVVRPQDSAIKRPSTETIVANGDMITGINTKFTELFKDRDKLRFRGKSEQFKVEAVVSDTSIKLGEAVPQDYVGMGPSAFDVLKYVDQGKVFGRVHIALAHGKCLGIFPEGGSHDRTDLLPLKAGVAVIAFGTLEKHGVNVPVVPIGLNYFRGHRFRARAVVEFGPPVRISEELHELYKTDKKEAYSQFLMQIEEAMRGCIITAPDYDSLQLVYTARRLWQSDDVMPPPEQKQDMNRRFAESYKILAQKYSEEGMPQEATELKERLESYRQSLGKLGMRDYQVRTLDKPNPLKATYTVIHMLVVLLLASVPSFILNLPVGVVARVTAIKERKKALAGSVVKIAGRDVMLSKKIMISIVMVPLLWMFYAVLMMALTDWEFSTKVLVMLCFPLFSYAGVVGTASGMVDLKDIKPLLNMLRPSTRTLMNELPAVRRELQKDLRAFIKKVGPELGEIYTKPDLKWGDLFRMQKDSAAEAEGIQKMAANAAEAMGDLPNPKKND</sequence>
<protein>
    <recommendedName>
        <fullName evidence="2">Phospholipid/glycerol acyltransferase domain-containing protein</fullName>
    </recommendedName>
</protein>
<dbReference type="EMBL" id="FN649740">
    <property type="protein sequence ID" value="CBJ27079.1"/>
    <property type="molecule type" value="Genomic_DNA"/>
</dbReference>
<evidence type="ECO:0000256" key="1">
    <source>
        <dbReference type="SAM" id="Phobius"/>
    </source>
</evidence>
<dbReference type="OrthoDB" id="2427554at2759"/>
<keyword evidence="1" id="KW-0472">Membrane</keyword>
<dbReference type="OMA" id="YTHFKDD"/>
<organism evidence="3 4">
    <name type="scientific">Ectocarpus siliculosus</name>
    <name type="common">Brown alga</name>
    <name type="synonym">Conferva siliculosa</name>
    <dbReference type="NCBI Taxonomy" id="2880"/>
    <lineage>
        <taxon>Eukaryota</taxon>
        <taxon>Sar</taxon>
        <taxon>Stramenopiles</taxon>
        <taxon>Ochrophyta</taxon>
        <taxon>PX clade</taxon>
        <taxon>Phaeophyceae</taxon>
        <taxon>Ectocarpales</taxon>
        <taxon>Ectocarpaceae</taxon>
        <taxon>Ectocarpus</taxon>
    </lineage>
</organism>
<evidence type="ECO:0000259" key="2">
    <source>
        <dbReference type="SMART" id="SM00563"/>
    </source>
</evidence>
<dbReference type="PANTHER" id="PTHR31605">
    <property type="entry name" value="GLYCEROL-3-PHOSPHATE O-ACYLTRANSFERASE 1"/>
    <property type="match status" value="1"/>
</dbReference>
<dbReference type="GO" id="GO:0004366">
    <property type="term" value="F:glycerol-3-phosphate O-acyltransferase activity"/>
    <property type="evidence" value="ECO:0007669"/>
    <property type="project" value="TreeGrafter"/>
</dbReference>
<feature type="domain" description="Phospholipid/glycerol acyltransferase" evidence="2">
    <location>
        <begin position="104"/>
        <end position="303"/>
    </location>
</feature>
<keyword evidence="1" id="KW-0812">Transmembrane</keyword>
<keyword evidence="4" id="KW-1185">Reference proteome</keyword>
<dbReference type="InParanoid" id="D7G464"/>
<dbReference type="FunCoup" id="D7G464">
    <property type="interactions" value="9"/>
</dbReference>
<accession>D7G464</accession>
<feature type="transmembrane region" description="Helical" evidence="1">
    <location>
        <begin position="20"/>
        <end position="38"/>
    </location>
</feature>
<feature type="transmembrane region" description="Helical" evidence="1">
    <location>
        <begin position="505"/>
        <end position="524"/>
    </location>
</feature>
<gene>
    <name evidence="3" type="ORF">Esi_0055_0019</name>
</gene>
<name>D7G464_ECTSI</name>
<keyword evidence="1" id="KW-1133">Transmembrane helix</keyword>
<reference evidence="3 4" key="1">
    <citation type="journal article" date="2010" name="Nature">
        <title>The Ectocarpus genome and the independent evolution of multicellularity in brown algae.</title>
        <authorList>
            <person name="Cock J.M."/>
            <person name="Sterck L."/>
            <person name="Rouze P."/>
            <person name="Scornet D."/>
            <person name="Allen A.E."/>
            <person name="Amoutzias G."/>
            <person name="Anthouard V."/>
            <person name="Artiguenave F."/>
            <person name="Aury J.M."/>
            <person name="Badger J.H."/>
            <person name="Beszteri B."/>
            <person name="Billiau K."/>
            <person name="Bonnet E."/>
            <person name="Bothwell J.H."/>
            <person name="Bowler C."/>
            <person name="Boyen C."/>
            <person name="Brownlee C."/>
            <person name="Carrano C.J."/>
            <person name="Charrier B."/>
            <person name="Cho G.Y."/>
            <person name="Coelho S.M."/>
            <person name="Collen J."/>
            <person name="Corre E."/>
            <person name="Da Silva C."/>
            <person name="Delage L."/>
            <person name="Delaroque N."/>
            <person name="Dittami S.M."/>
            <person name="Doulbeau S."/>
            <person name="Elias M."/>
            <person name="Farnham G."/>
            <person name="Gachon C.M."/>
            <person name="Gschloessl B."/>
            <person name="Heesch S."/>
            <person name="Jabbari K."/>
            <person name="Jubin C."/>
            <person name="Kawai H."/>
            <person name="Kimura K."/>
            <person name="Kloareg B."/>
            <person name="Kupper F.C."/>
            <person name="Lang D."/>
            <person name="Le Bail A."/>
            <person name="Leblanc C."/>
            <person name="Lerouge P."/>
            <person name="Lohr M."/>
            <person name="Lopez P.J."/>
            <person name="Martens C."/>
            <person name="Maumus F."/>
            <person name="Michel G."/>
            <person name="Miranda-Saavedra D."/>
            <person name="Morales J."/>
            <person name="Moreau H."/>
            <person name="Motomura T."/>
            <person name="Nagasato C."/>
            <person name="Napoli C.A."/>
            <person name="Nelson D.R."/>
            <person name="Nyvall-Collen P."/>
            <person name="Peters A.F."/>
            <person name="Pommier C."/>
            <person name="Potin P."/>
            <person name="Poulain J."/>
            <person name="Quesneville H."/>
            <person name="Read B."/>
            <person name="Rensing S.A."/>
            <person name="Ritter A."/>
            <person name="Rousvoal S."/>
            <person name="Samanta M."/>
            <person name="Samson G."/>
            <person name="Schroeder D.C."/>
            <person name="Segurens B."/>
            <person name="Strittmatter M."/>
            <person name="Tonon T."/>
            <person name="Tregear J.W."/>
            <person name="Valentin K."/>
            <person name="von Dassow P."/>
            <person name="Yamagishi T."/>
            <person name="Van de Peer Y."/>
            <person name="Wincker P."/>
        </authorList>
    </citation>
    <scope>NUCLEOTIDE SEQUENCE [LARGE SCALE GENOMIC DNA]</scope>
    <source>
        <strain evidence="4">Ec32 / CCAP1310/4</strain>
    </source>
</reference>